<dbReference type="Gene3D" id="1.20.5.170">
    <property type="match status" value="1"/>
</dbReference>
<feature type="compositionally biased region" description="Low complexity" evidence="1">
    <location>
        <begin position="107"/>
        <end position="118"/>
    </location>
</feature>
<dbReference type="AlphaFoldDB" id="A0A1Y2BZN1"/>
<name>A0A1Y2BZN1_9FUNG</name>
<dbReference type="PROSITE" id="PS00036">
    <property type="entry name" value="BZIP_BASIC"/>
    <property type="match status" value="1"/>
</dbReference>
<comment type="caution">
    <text evidence="3">The sequence shown here is derived from an EMBL/GenBank/DDBJ whole genome shotgun (WGS) entry which is preliminary data.</text>
</comment>
<feature type="non-terminal residue" evidence="3">
    <location>
        <position position="1"/>
    </location>
</feature>
<evidence type="ECO:0000256" key="1">
    <source>
        <dbReference type="SAM" id="MobiDB-lite"/>
    </source>
</evidence>
<sequence length="150" mass="16202">PLSSLPLAVPPLPLDPSGSIGIQQPPSTTHSPSPVSSTAPSTTTTTQKPKRKATYQNRIAQKNYREKKESHVRALETRVSVPHASIPTSSPESQPSKQKTSLRNGGSPAPSQSPHSSPSQPPPLPRSSHSPRSRWLLQQQERKDSGEDKL</sequence>
<feature type="compositionally biased region" description="Polar residues" evidence="1">
    <location>
        <begin position="86"/>
        <end position="104"/>
    </location>
</feature>
<protein>
    <recommendedName>
        <fullName evidence="2">BZIP domain-containing protein</fullName>
    </recommendedName>
</protein>
<dbReference type="GO" id="GO:0003700">
    <property type="term" value="F:DNA-binding transcription factor activity"/>
    <property type="evidence" value="ECO:0007669"/>
    <property type="project" value="InterPro"/>
</dbReference>
<dbReference type="InterPro" id="IPR046347">
    <property type="entry name" value="bZIP_sf"/>
</dbReference>
<evidence type="ECO:0000313" key="3">
    <source>
        <dbReference type="EMBL" id="ORY40124.1"/>
    </source>
</evidence>
<dbReference type="InterPro" id="IPR004827">
    <property type="entry name" value="bZIP"/>
</dbReference>
<organism evidence="3 4">
    <name type="scientific">Rhizoclosmatium globosum</name>
    <dbReference type="NCBI Taxonomy" id="329046"/>
    <lineage>
        <taxon>Eukaryota</taxon>
        <taxon>Fungi</taxon>
        <taxon>Fungi incertae sedis</taxon>
        <taxon>Chytridiomycota</taxon>
        <taxon>Chytridiomycota incertae sedis</taxon>
        <taxon>Chytridiomycetes</taxon>
        <taxon>Chytridiales</taxon>
        <taxon>Chytriomycetaceae</taxon>
        <taxon>Rhizoclosmatium</taxon>
    </lineage>
</organism>
<dbReference type="CDD" id="cd14688">
    <property type="entry name" value="bZIP_YAP"/>
    <property type="match status" value="1"/>
</dbReference>
<dbReference type="EMBL" id="MCGO01000036">
    <property type="protein sequence ID" value="ORY40124.1"/>
    <property type="molecule type" value="Genomic_DNA"/>
</dbReference>
<feature type="compositionally biased region" description="Basic and acidic residues" evidence="1">
    <location>
        <begin position="63"/>
        <end position="76"/>
    </location>
</feature>
<feature type="region of interest" description="Disordered" evidence="1">
    <location>
        <begin position="1"/>
        <end position="150"/>
    </location>
</feature>
<feature type="compositionally biased region" description="Low complexity" evidence="1">
    <location>
        <begin position="25"/>
        <end position="46"/>
    </location>
</feature>
<feature type="compositionally biased region" description="Basic and acidic residues" evidence="1">
    <location>
        <begin position="140"/>
        <end position="150"/>
    </location>
</feature>
<dbReference type="Proteomes" id="UP000193642">
    <property type="component" value="Unassembled WGS sequence"/>
</dbReference>
<keyword evidence="4" id="KW-1185">Reference proteome</keyword>
<evidence type="ECO:0000259" key="2">
    <source>
        <dbReference type="PROSITE" id="PS00036"/>
    </source>
</evidence>
<dbReference type="SUPFAM" id="SSF57959">
    <property type="entry name" value="Leucine zipper domain"/>
    <property type="match status" value="1"/>
</dbReference>
<reference evidence="3 4" key="1">
    <citation type="submission" date="2016-07" db="EMBL/GenBank/DDBJ databases">
        <title>Pervasive Adenine N6-methylation of Active Genes in Fungi.</title>
        <authorList>
            <consortium name="DOE Joint Genome Institute"/>
            <person name="Mondo S.J."/>
            <person name="Dannebaum R.O."/>
            <person name="Kuo R.C."/>
            <person name="Labutti K."/>
            <person name="Haridas S."/>
            <person name="Kuo A."/>
            <person name="Salamov A."/>
            <person name="Ahrendt S.R."/>
            <person name="Lipzen A."/>
            <person name="Sullivan W."/>
            <person name="Andreopoulos W.B."/>
            <person name="Clum A."/>
            <person name="Lindquist E."/>
            <person name="Daum C."/>
            <person name="Ramamoorthy G.K."/>
            <person name="Gryganskyi A."/>
            <person name="Culley D."/>
            <person name="Magnuson J.K."/>
            <person name="James T.Y."/>
            <person name="O'Malley M.A."/>
            <person name="Stajich J.E."/>
            <person name="Spatafora J.W."/>
            <person name="Visel A."/>
            <person name="Grigoriev I.V."/>
        </authorList>
    </citation>
    <scope>NUCLEOTIDE SEQUENCE [LARGE SCALE GENOMIC DNA]</scope>
    <source>
        <strain evidence="3 4">JEL800</strain>
    </source>
</reference>
<accession>A0A1Y2BZN1</accession>
<proteinExistence type="predicted"/>
<feature type="domain" description="BZIP" evidence="2">
    <location>
        <begin position="52"/>
        <end position="67"/>
    </location>
</feature>
<evidence type="ECO:0000313" key="4">
    <source>
        <dbReference type="Proteomes" id="UP000193642"/>
    </source>
</evidence>
<gene>
    <name evidence="3" type="ORF">BCR33DRAFT_719527</name>
</gene>